<organism evidence="2 3">
    <name type="scientific">Nonlabens xylanidelens</name>
    <dbReference type="NCBI Taxonomy" id="191564"/>
    <lineage>
        <taxon>Bacteria</taxon>
        <taxon>Pseudomonadati</taxon>
        <taxon>Bacteroidota</taxon>
        <taxon>Flavobacteriia</taxon>
        <taxon>Flavobacteriales</taxon>
        <taxon>Flavobacteriaceae</taxon>
        <taxon>Nonlabens</taxon>
    </lineage>
</organism>
<dbReference type="AlphaFoldDB" id="A0A2S6IL31"/>
<evidence type="ECO:0008006" key="4">
    <source>
        <dbReference type="Google" id="ProtNLM"/>
    </source>
</evidence>
<dbReference type="Proteomes" id="UP000239002">
    <property type="component" value="Unassembled WGS sequence"/>
</dbReference>
<dbReference type="EMBL" id="PTJE01000003">
    <property type="protein sequence ID" value="PPK94942.1"/>
    <property type="molecule type" value="Genomic_DNA"/>
</dbReference>
<dbReference type="Pfam" id="PF20351">
    <property type="entry name" value="DUF6646"/>
    <property type="match status" value="1"/>
</dbReference>
<protein>
    <recommendedName>
        <fullName evidence="4">Outer membrane protein with beta-barrel domain</fullName>
    </recommendedName>
</protein>
<gene>
    <name evidence="2" type="ORF">LY01_01695</name>
</gene>
<evidence type="ECO:0000313" key="3">
    <source>
        <dbReference type="Proteomes" id="UP000239002"/>
    </source>
</evidence>
<dbReference type="RefSeq" id="WP_104515390.1">
    <property type="nucleotide sequence ID" value="NZ_MQVW01000024.1"/>
</dbReference>
<feature type="signal peptide" evidence="1">
    <location>
        <begin position="1"/>
        <end position="18"/>
    </location>
</feature>
<dbReference type="InterPro" id="IPR046588">
    <property type="entry name" value="DUF6646"/>
</dbReference>
<sequence length="163" mass="17660">MKKILLIAALIAGVTVNAQIFAGKGDQKVQIGADFQSGATGIQGTYDYGLAENFSMGLGVNYALGLDDDIDADFDERATIKLRFNANIGNVINIDPMFDFYPGLAFSTKNFGGHVGARYFFTDGFGVYTEAAFPLAQYKSGDLTVQEELYNQFNVSVGLAFNF</sequence>
<keyword evidence="1" id="KW-0732">Signal</keyword>
<name>A0A2S6IL31_9FLAO</name>
<feature type="chain" id="PRO_5015567533" description="Outer membrane protein with beta-barrel domain" evidence="1">
    <location>
        <begin position="19"/>
        <end position="163"/>
    </location>
</feature>
<proteinExistence type="predicted"/>
<comment type="caution">
    <text evidence="2">The sequence shown here is derived from an EMBL/GenBank/DDBJ whole genome shotgun (WGS) entry which is preliminary data.</text>
</comment>
<keyword evidence="3" id="KW-1185">Reference proteome</keyword>
<evidence type="ECO:0000256" key="1">
    <source>
        <dbReference type="SAM" id="SignalP"/>
    </source>
</evidence>
<dbReference type="OrthoDB" id="1118003at2"/>
<reference evidence="2 3" key="1">
    <citation type="submission" date="2018-02" db="EMBL/GenBank/DDBJ databases">
        <title>Genomic Encyclopedia of Archaeal and Bacterial Type Strains, Phase II (KMG-II): from individual species to whole genera.</title>
        <authorList>
            <person name="Goeker M."/>
        </authorList>
    </citation>
    <scope>NUCLEOTIDE SEQUENCE [LARGE SCALE GENOMIC DNA]</scope>
    <source>
        <strain evidence="2 3">DSM 16809</strain>
    </source>
</reference>
<evidence type="ECO:0000313" key="2">
    <source>
        <dbReference type="EMBL" id="PPK94942.1"/>
    </source>
</evidence>
<accession>A0A2S6IL31</accession>